<dbReference type="Proteomes" id="UP000618445">
    <property type="component" value="Unassembled WGS sequence"/>
</dbReference>
<evidence type="ECO:0000256" key="2">
    <source>
        <dbReference type="ARBA" id="ARBA00022649"/>
    </source>
</evidence>
<dbReference type="SUPFAM" id="SSF88723">
    <property type="entry name" value="PIN domain-like"/>
    <property type="match status" value="1"/>
</dbReference>
<keyword evidence="6 8" id="KW-0460">Magnesium</keyword>
<evidence type="ECO:0000256" key="1">
    <source>
        <dbReference type="ARBA" id="ARBA00001946"/>
    </source>
</evidence>
<proteinExistence type="inferred from homology"/>
<gene>
    <name evidence="8" type="primary">vapC</name>
    <name evidence="10" type="ORF">H6G05_09490</name>
</gene>
<feature type="binding site" evidence="8">
    <location>
        <position position="6"/>
    </location>
    <ligand>
        <name>Mg(2+)</name>
        <dbReference type="ChEBI" id="CHEBI:18420"/>
    </ligand>
</feature>
<keyword evidence="8" id="KW-0800">Toxin</keyword>
<evidence type="ECO:0000313" key="10">
    <source>
        <dbReference type="EMBL" id="MBD2317077.1"/>
    </source>
</evidence>
<comment type="function">
    <text evidence="8">Toxic component of a toxin-antitoxin (TA) system. An RNase.</text>
</comment>
<dbReference type="InterPro" id="IPR002716">
    <property type="entry name" value="PIN_dom"/>
</dbReference>
<accession>A0ABR8C9Z2</accession>
<dbReference type="PANTHER" id="PTHR33653:SF1">
    <property type="entry name" value="RIBONUCLEASE VAPC2"/>
    <property type="match status" value="1"/>
</dbReference>
<keyword evidence="4 8" id="KW-0479">Metal-binding</keyword>
<evidence type="ECO:0000313" key="11">
    <source>
        <dbReference type="Proteomes" id="UP000618445"/>
    </source>
</evidence>
<keyword evidence="3 8" id="KW-0540">Nuclease</keyword>
<dbReference type="Pfam" id="PF01850">
    <property type="entry name" value="PIN"/>
    <property type="match status" value="1"/>
</dbReference>
<dbReference type="EMBL" id="JACJQY010000011">
    <property type="protein sequence ID" value="MBD2317077.1"/>
    <property type="molecule type" value="Genomic_DNA"/>
</dbReference>
<evidence type="ECO:0000259" key="9">
    <source>
        <dbReference type="Pfam" id="PF01850"/>
    </source>
</evidence>
<evidence type="ECO:0000256" key="6">
    <source>
        <dbReference type="ARBA" id="ARBA00022842"/>
    </source>
</evidence>
<comment type="caution">
    <text evidence="10">The sequence shown here is derived from an EMBL/GenBank/DDBJ whole genome shotgun (WGS) entry which is preliminary data.</text>
</comment>
<dbReference type="PANTHER" id="PTHR33653">
    <property type="entry name" value="RIBONUCLEASE VAPC2"/>
    <property type="match status" value="1"/>
</dbReference>
<feature type="domain" description="PIN" evidence="9">
    <location>
        <begin position="3"/>
        <end position="125"/>
    </location>
</feature>
<comment type="cofactor">
    <cofactor evidence="1 8">
        <name>Mg(2+)</name>
        <dbReference type="ChEBI" id="CHEBI:18420"/>
    </cofactor>
</comment>
<dbReference type="InterPro" id="IPR022907">
    <property type="entry name" value="VapC_family"/>
</dbReference>
<evidence type="ECO:0000256" key="5">
    <source>
        <dbReference type="ARBA" id="ARBA00022801"/>
    </source>
</evidence>
<organism evidence="10 11">
    <name type="scientific">Phormidium tenue FACHB-1050</name>
    <dbReference type="NCBI Taxonomy" id="2692857"/>
    <lineage>
        <taxon>Bacteria</taxon>
        <taxon>Bacillati</taxon>
        <taxon>Cyanobacteriota</taxon>
        <taxon>Cyanophyceae</taxon>
        <taxon>Oscillatoriophycideae</taxon>
        <taxon>Oscillatoriales</taxon>
        <taxon>Oscillatoriaceae</taxon>
        <taxon>Phormidium</taxon>
    </lineage>
</organism>
<evidence type="ECO:0000256" key="8">
    <source>
        <dbReference type="HAMAP-Rule" id="MF_00265"/>
    </source>
</evidence>
<protein>
    <recommendedName>
        <fullName evidence="8">Ribonuclease VapC</fullName>
        <shortName evidence="8">RNase VapC</shortName>
        <ecNumber evidence="8">3.1.-.-</ecNumber>
    </recommendedName>
    <alternativeName>
        <fullName evidence="8">Toxin VapC</fullName>
    </alternativeName>
</protein>
<dbReference type="HAMAP" id="MF_00265">
    <property type="entry name" value="VapC_Nob1"/>
    <property type="match status" value="1"/>
</dbReference>
<feature type="binding site" evidence="8">
    <location>
        <position position="98"/>
    </location>
    <ligand>
        <name>Mg(2+)</name>
        <dbReference type="ChEBI" id="CHEBI:18420"/>
    </ligand>
</feature>
<dbReference type="Gene3D" id="3.40.50.1010">
    <property type="entry name" value="5'-nuclease"/>
    <property type="match status" value="1"/>
</dbReference>
<evidence type="ECO:0000256" key="7">
    <source>
        <dbReference type="ARBA" id="ARBA00038093"/>
    </source>
</evidence>
<name>A0ABR8C9Z2_9CYAN</name>
<dbReference type="InterPro" id="IPR029060">
    <property type="entry name" value="PIN-like_dom_sf"/>
</dbReference>
<sequence>MLYLLDTNVCVVYLNGRSNAVRDRLISTPIEDMAVCSVVKSELFYGAMRSNNPTKTLEHQQEFLERFVSLPFGDESALLFGQIRAQLASAGTPIGAYDLQIAAIALANNLTLVTHNTREFERVDGLQLEDWKV</sequence>
<keyword evidence="2 8" id="KW-1277">Toxin-antitoxin system</keyword>
<comment type="similarity">
    <text evidence="7 8">Belongs to the PINc/VapC protein family.</text>
</comment>
<evidence type="ECO:0000256" key="4">
    <source>
        <dbReference type="ARBA" id="ARBA00022723"/>
    </source>
</evidence>
<reference evidence="10 11" key="1">
    <citation type="journal article" date="2020" name="ISME J.">
        <title>Comparative genomics reveals insights into cyanobacterial evolution and habitat adaptation.</title>
        <authorList>
            <person name="Chen M.Y."/>
            <person name="Teng W.K."/>
            <person name="Zhao L."/>
            <person name="Hu C.X."/>
            <person name="Zhou Y.K."/>
            <person name="Han B.P."/>
            <person name="Song L.R."/>
            <person name="Shu W.S."/>
        </authorList>
    </citation>
    <scope>NUCLEOTIDE SEQUENCE [LARGE SCALE GENOMIC DNA]</scope>
    <source>
        <strain evidence="10 11">FACHB-1050</strain>
    </source>
</reference>
<dbReference type="InterPro" id="IPR050556">
    <property type="entry name" value="Type_II_TA_system_RNase"/>
</dbReference>
<keyword evidence="5 8" id="KW-0378">Hydrolase</keyword>
<dbReference type="EC" id="3.1.-.-" evidence="8"/>
<dbReference type="CDD" id="cd18745">
    <property type="entry name" value="PIN_VapC4-5_FitB-like"/>
    <property type="match status" value="1"/>
</dbReference>
<dbReference type="RefSeq" id="WP_190577943.1">
    <property type="nucleotide sequence ID" value="NZ_CAWPQU010000003.1"/>
</dbReference>
<evidence type="ECO:0000256" key="3">
    <source>
        <dbReference type="ARBA" id="ARBA00022722"/>
    </source>
</evidence>
<keyword evidence="11" id="KW-1185">Reference proteome</keyword>